<feature type="transmembrane region" description="Helical" evidence="8">
    <location>
        <begin position="268"/>
        <end position="286"/>
    </location>
</feature>
<dbReference type="Proteomes" id="UP000034455">
    <property type="component" value="Unassembled WGS sequence"/>
</dbReference>
<dbReference type="PANTHER" id="PTHR22911">
    <property type="entry name" value="ACYL-MALONYL CONDENSING ENZYME-RELATED"/>
    <property type="match status" value="1"/>
</dbReference>
<reference evidence="10 11" key="1">
    <citation type="submission" date="2015-03" db="EMBL/GenBank/DDBJ databases">
        <title>Genome Assembly of Staphylococcus cohnii subsp. cohnii strain G22B2.</title>
        <authorList>
            <person name="Nair G."/>
            <person name="Kaur G."/>
            <person name="Khatri I."/>
            <person name="Singh N.K."/>
            <person name="Sathyabama S."/>
            <person name="Maurya S.K."/>
            <person name="Subramanian S."/>
            <person name="Agrewala J.N."/>
            <person name="Mayilraj S."/>
        </authorList>
    </citation>
    <scope>NUCLEOTIDE SEQUENCE [LARGE SCALE GENOMIC DNA]</scope>
    <source>
        <strain evidence="10 11">G22B2</strain>
    </source>
</reference>
<dbReference type="NCBIfam" id="TIGR00688">
    <property type="entry name" value="rarD"/>
    <property type="match status" value="1"/>
</dbReference>
<keyword evidence="5 8" id="KW-0812">Transmembrane</keyword>
<dbReference type="InterPro" id="IPR000620">
    <property type="entry name" value="EamA_dom"/>
</dbReference>
<accession>A0A0M2P1D0</accession>
<gene>
    <name evidence="10" type="ORF">UF66_0770</name>
</gene>
<feature type="transmembrane region" description="Helical" evidence="8">
    <location>
        <begin position="76"/>
        <end position="95"/>
    </location>
</feature>
<feature type="transmembrane region" description="Helical" evidence="8">
    <location>
        <begin position="107"/>
        <end position="124"/>
    </location>
</feature>
<keyword evidence="7 8" id="KW-0472">Membrane</keyword>
<evidence type="ECO:0000256" key="8">
    <source>
        <dbReference type="SAM" id="Phobius"/>
    </source>
</evidence>
<dbReference type="InterPro" id="IPR004626">
    <property type="entry name" value="RarD"/>
</dbReference>
<evidence type="ECO:0000256" key="6">
    <source>
        <dbReference type="ARBA" id="ARBA00022989"/>
    </source>
</evidence>
<evidence type="ECO:0000256" key="1">
    <source>
        <dbReference type="ARBA" id="ARBA00004651"/>
    </source>
</evidence>
<protein>
    <submittedName>
        <fullName evidence="10">RarD protein</fullName>
    </submittedName>
</protein>
<dbReference type="EMBL" id="LAKJ01000013">
    <property type="protein sequence ID" value="KKI63723.1"/>
    <property type="molecule type" value="Genomic_DNA"/>
</dbReference>
<keyword evidence="4" id="KW-1003">Cell membrane</keyword>
<comment type="similarity">
    <text evidence="2">Belongs to the EamA transporter family.</text>
</comment>
<evidence type="ECO:0000313" key="10">
    <source>
        <dbReference type="EMBL" id="KKI63723.1"/>
    </source>
</evidence>
<dbReference type="PANTHER" id="PTHR22911:SF137">
    <property type="entry name" value="SOLUTE CARRIER FAMILY 35 MEMBER G2-RELATED"/>
    <property type="match status" value="1"/>
</dbReference>
<keyword evidence="3" id="KW-0813">Transport</keyword>
<dbReference type="PATRIC" id="fig|74704.6.peg.784"/>
<evidence type="ECO:0000256" key="7">
    <source>
        <dbReference type="ARBA" id="ARBA00023136"/>
    </source>
</evidence>
<evidence type="ECO:0000256" key="2">
    <source>
        <dbReference type="ARBA" id="ARBA00007362"/>
    </source>
</evidence>
<evidence type="ECO:0000259" key="9">
    <source>
        <dbReference type="Pfam" id="PF00892"/>
    </source>
</evidence>
<feature type="transmembrane region" description="Helical" evidence="8">
    <location>
        <begin position="154"/>
        <end position="170"/>
    </location>
</feature>
<sequence length="301" mass="33834">MNNEFKKGIIFAFGAYILWGILPIYWDLIEDIGAFEILAFRIILSMIFMLIVVIITNNTTPFKRDLQQLIANPIQLIAIIAAGYVITINWGTFIWAVTNGHVLQSSLGYYINPLVSILLALIFLKERFNKLEWIAIGFAVIGVLYMTIRVGVFPSISLLLACSFGIYGLIKKIVPIDAISSITIECIVTAPAGIIYLWYIWQQGSLTFGYNTSSFWLIFSGAVTAIPLILFSAGARRIPLSLTGFIQYIGPTIMFVLGIFLFKEPFSVDQFITFIFIWVGIVIYSISQYVKIKKNNNPAIH</sequence>
<proteinExistence type="inferred from homology"/>
<dbReference type="InterPro" id="IPR037185">
    <property type="entry name" value="EmrE-like"/>
</dbReference>
<feature type="domain" description="EamA" evidence="9">
    <location>
        <begin position="7"/>
        <end position="147"/>
    </location>
</feature>
<organism evidence="10 11">
    <name type="scientific">Staphylococcus cohnii subsp. cohnii</name>
    <dbReference type="NCBI Taxonomy" id="74704"/>
    <lineage>
        <taxon>Bacteria</taxon>
        <taxon>Bacillati</taxon>
        <taxon>Bacillota</taxon>
        <taxon>Bacilli</taxon>
        <taxon>Bacillales</taxon>
        <taxon>Staphylococcaceae</taxon>
        <taxon>Staphylococcus</taxon>
        <taxon>Staphylococcus cohnii species complex</taxon>
    </lineage>
</organism>
<keyword evidence="6 8" id="KW-1133">Transmembrane helix</keyword>
<dbReference type="Gene3D" id="1.10.3730.20">
    <property type="match status" value="1"/>
</dbReference>
<dbReference type="RefSeq" id="WP_046467740.1">
    <property type="nucleotide sequence ID" value="NZ_BKAS01000016.1"/>
</dbReference>
<feature type="domain" description="EamA" evidence="9">
    <location>
        <begin position="158"/>
        <end position="285"/>
    </location>
</feature>
<evidence type="ECO:0000313" key="11">
    <source>
        <dbReference type="Proteomes" id="UP000034455"/>
    </source>
</evidence>
<feature type="transmembrane region" description="Helical" evidence="8">
    <location>
        <begin position="245"/>
        <end position="262"/>
    </location>
</feature>
<name>A0A0M2P1D0_STACC</name>
<feature type="transmembrane region" description="Helical" evidence="8">
    <location>
        <begin position="32"/>
        <end position="55"/>
    </location>
</feature>
<feature type="transmembrane region" description="Helical" evidence="8">
    <location>
        <begin position="9"/>
        <end position="26"/>
    </location>
</feature>
<evidence type="ECO:0000256" key="4">
    <source>
        <dbReference type="ARBA" id="ARBA00022475"/>
    </source>
</evidence>
<dbReference type="GO" id="GO:0005886">
    <property type="term" value="C:plasma membrane"/>
    <property type="evidence" value="ECO:0007669"/>
    <property type="project" value="UniProtKB-SubCell"/>
</dbReference>
<dbReference type="AlphaFoldDB" id="A0A0M2P1D0"/>
<evidence type="ECO:0000256" key="3">
    <source>
        <dbReference type="ARBA" id="ARBA00022448"/>
    </source>
</evidence>
<dbReference type="SUPFAM" id="SSF103481">
    <property type="entry name" value="Multidrug resistance efflux transporter EmrE"/>
    <property type="match status" value="2"/>
</dbReference>
<feature type="transmembrane region" description="Helical" evidence="8">
    <location>
        <begin position="213"/>
        <end position="233"/>
    </location>
</feature>
<dbReference type="GeneID" id="58097549"/>
<comment type="caution">
    <text evidence="10">The sequence shown here is derived from an EMBL/GenBank/DDBJ whole genome shotgun (WGS) entry which is preliminary data.</text>
</comment>
<feature type="transmembrane region" description="Helical" evidence="8">
    <location>
        <begin position="131"/>
        <end position="148"/>
    </location>
</feature>
<comment type="subcellular location">
    <subcellularLocation>
        <location evidence="1">Cell membrane</location>
        <topology evidence="1">Multi-pass membrane protein</topology>
    </subcellularLocation>
</comment>
<dbReference type="Pfam" id="PF00892">
    <property type="entry name" value="EamA"/>
    <property type="match status" value="2"/>
</dbReference>
<evidence type="ECO:0000256" key="5">
    <source>
        <dbReference type="ARBA" id="ARBA00022692"/>
    </source>
</evidence>
<feature type="transmembrane region" description="Helical" evidence="8">
    <location>
        <begin position="182"/>
        <end position="201"/>
    </location>
</feature>